<feature type="compositionally biased region" description="Basic residues" evidence="1">
    <location>
        <begin position="670"/>
        <end position="685"/>
    </location>
</feature>
<dbReference type="EMBL" id="KQ257458">
    <property type="protein sequence ID" value="KNC99245.1"/>
    <property type="molecule type" value="Genomic_DNA"/>
</dbReference>
<feature type="region of interest" description="Disordered" evidence="1">
    <location>
        <begin position="468"/>
        <end position="794"/>
    </location>
</feature>
<feature type="compositionally biased region" description="Basic and acidic residues" evidence="1">
    <location>
        <begin position="582"/>
        <end position="593"/>
    </location>
</feature>
<feature type="compositionally biased region" description="Basic and acidic residues" evidence="1">
    <location>
        <begin position="751"/>
        <end position="788"/>
    </location>
</feature>
<dbReference type="InParanoid" id="A0A0L0HCH7"/>
<feature type="compositionally biased region" description="Polar residues" evidence="1">
    <location>
        <begin position="49"/>
        <end position="71"/>
    </location>
</feature>
<dbReference type="GO" id="GO:0016567">
    <property type="term" value="P:protein ubiquitination"/>
    <property type="evidence" value="ECO:0007669"/>
    <property type="project" value="InterPro"/>
</dbReference>
<reference evidence="2 3" key="1">
    <citation type="submission" date="2009-08" db="EMBL/GenBank/DDBJ databases">
        <title>The Genome Sequence of Spizellomyces punctatus strain DAOM BR117.</title>
        <authorList>
            <consortium name="The Broad Institute Genome Sequencing Platform"/>
            <person name="Russ C."/>
            <person name="Cuomo C."/>
            <person name="Shea T."/>
            <person name="Young S.K."/>
            <person name="Zeng Q."/>
            <person name="Koehrsen M."/>
            <person name="Haas B."/>
            <person name="Borodovsky M."/>
            <person name="Guigo R."/>
            <person name="Alvarado L."/>
            <person name="Berlin A."/>
            <person name="Bochicchio J."/>
            <person name="Borenstein D."/>
            <person name="Chapman S."/>
            <person name="Chen Z."/>
            <person name="Engels R."/>
            <person name="Freedman E."/>
            <person name="Gellesch M."/>
            <person name="Goldberg J."/>
            <person name="Griggs A."/>
            <person name="Gujja S."/>
            <person name="Heiman D."/>
            <person name="Hepburn T."/>
            <person name="Howarth C."/>
            <person name="Jen D."/>
            <person name="Larson L."/>
            <person name="Lewis B."/>
            <person name="Mehta T."/>
            <person name="Park D."/>
            <person name="Pearson M."/>
            <person name="Roberts A."/>
            <person name="Saif S."/>
            <person name="Shenoy N."/>
            <person name="Sisk P."/>
            <person name="Stolte C."/>
            <person name="Sykes S."/>
            <person name="Thomson T."/>
            <person name="Walk T."/>
            <person name="White J."/>
            <person name="Yandava C."/>
            <person name="Burger G."/>
            <person name="Gray M.W."/>
            <person name="Holland P.W.H."/>
            <person name="King N."/>
            <person name="Lang F.B.F."/>
            <person name="Roger A.J."/>
            <person name="Ruiz-Trillo I."/>
            <person name="Lander E."/>
            <person name="Nusbaum C."/>
        </authorList>
    </citation>
    <scope>NUCLEOTIDE SEQUENCE [LARGE SCALE GENOMIC DNA]</scope>
    <source>
        <strain evidence="2 3">DAOM BR117</strain>
    </source>
</reference>
<evidence type="ECO:0000313" key="2">
    <source>
        <dbReference type="EMBL" id="KNC99245.1"/>
    </source>
</evidence>
<dbReference type="AlphaFoldDB" id="A0A0L0HCH7"/>
<feature type="compositionally biased region" description="Polar residues" evidence="1">
    <location>
        <begin position="242"/>
        <end position="251"/>
    </location>
</feature>
<feature type="compositionally biased region" description="Low complexity" evidence="1">
    <location>
        <begin position="638"/>
        <end position="654"/>
    </location>
</feature>
<proteinExistence type="predicted"/>
<dbReference type="GO" id="GO:0005634">
    <property type="term" value="C:nucleus"/>
    <property type="evidence" value="ECO:0007669"/>
    <property type="project" value="TreeGrafter"/>
</dbReference>
<feature type="compositionally biased region" description="Basic residues" evidence="1">
    <location>
        <begin position="728"/>
        <end position="747"/>
    </location>
</feature>
<feature type="compositionally biased region" description="Basic and acidic residues" evidence="1">
    <location>
        <begin position="298"/>
        <end position="319"/>
    </location>
</feature>
<dbReference type="OMA" id="FKRDDNR"/>
<sequence length="794" mass="87183">MWDAGAYDVNSANGYDPSYYGAEWNGYQDVGDPAPPGVDPAPPGVDQAQGWSTTGQQWAEHTESGAQSGVPTASTIEPVVETSSVSTLQAPDSNGKIDPPSAVAGAAAAIPSEGAEATASAVQGDWSQYQGYDYTAYSGYGYYDPNTAYYGTAGYQYTGQAYGQYYGTAYAAAAAAPKEIHNPFEEMKKKQVEEAKPVEKKVVEKRKVVVIRPKLGPKDKHGVKLENASDQEKLDSTEKEPSASNGCANGHNLQNVIPVARLDKQPEQGDVSVQAAQLDINDQVDKLVKEVHAARSLKEDNGRTAKKEPAARAMADETSKPTGAGSLEVALQEKENITGGGDGSLKYGDRAGSIKDNDAEVRAPRVNGEKILEEAADMDVDPSDDDELVLTDSDEPKALRSRVLADKRAAAANNRVELRIGQGRTSSSAAVPFFVEGTDVNGDTKGSRVSMTSKQISSRNAAAEALAAARAAAANINKREGYRDDHRPRRGRGRDRYTSRRYGRYRRSSRSPSMSRSRSRSRSRPRSRSMSKSRSPDRRRHSNGRTLSPSNLSAGDRSYHSKRDVPRRRSPSAEYRPSQTNRDAKGRRADVHEFPAYSHHTSDIRRGTNALGRDGEERPIRRRSRSPLKHSLAEPGLSSDSASESEAAIGIDAAKLSRKEGDKSGERHHRDSSKRSKHRRHKSSRSSRTEKQDSDTESLQPEGKLLDDASLEADVRREHKTSPSSGRKEHRSSKHKHSRHKSSRHKSSSSSKREENEEGRHRSRRKREDEETHDERAKRRRELDEKADSGITVH</sequence>
<dbReference type="PANTHER" id="PTHR15439:SF0">
    <property type="entry name" value="CELL DIVISION CYCLE AND APOPTOSIS REGULATOR PROTEIN 1-RELATED"/>
    <property type="match status" value="1"/>
</dbReference>
<keyword evidence="3" id="KW-1185">Reference proteome</keyword>
<feature type="region of interest" description="Disordered" evidence="1">
    <location>
        <begin position="219"/>
        <end position="251"/>
    </location>
</feature>
<feature type="compositionally biased region" description="Basic and acidic residues" evidence="1">
    <location>
        <begin position="347"/>
        <end position="362"/>
    </location>
</feature>
<feature type="compositionally biased region" description="Basic and acidic residues" evidence="1">
    <location>
        <begin position="477"/>
        <end position="487"/>
    </location>
</feature>
<name>A0A0L0HCH7_SPIPD</name>
<gene>
    <name evidence="2" type="ORF">SPPG_05501</name>
</gene>
<dbReference type="VEuPathDB" id="FungiDB:SPPG_05501"/>
<dbReference type="GeneID" id="27688868"/>
<feature type="compositionally biased region" description="Polar residues" evidence="1">
    <location>
        <begin position="447"/>
        <end position="459"/>
    </location>
</feature>
<feature type="region of interest" description="Disordered" evidence="1">
    <location>
        <begin position="298"/>
        <end position="362"/>
    </location>
</feature>
<dbReference type="PANTHER" id="PTHR15439">
    <property type="entry name" value="RETINOBLASTOMA-BINDING PROTEIN 6"/>
    <property type="match status" value="1"/>
</dbReference>
<feature type="compositionally biased region" description="Pro residues" evidence="1">
    <location>
        <begin position="33"/>
        <end position="43"/>
    </location>
</feature>
<feature type="compositionally biased region" description="Basic residues" evidence="1">
    <location>
        <begin position="517"/>
        <end position="543"/>
    </location>
</feature>
<feature type="region of interest" description="Disordered" evidence="1">
    <location>
        <begin position="26"/>
        <end position="71"/>
    </location>
</feature>
<feature type="region of interest" description="Disordered" evidence="1">
    <location>
        <begin position="440"/>
        <end position="459"/>
    </location>
</feature>
<dbReference type="GO" id="GO:0006397">
    <property type="term" value="P:mRNA processing"/>
    <property type="evidence" value="ECO:0007669"/>
    <property type="project" value="InterPro"/>
</dbReference>
<evidence type="ECO:0000313" key="3">
    <source>
        <dbReference type="Proteomes" id="UP000053201"/>
    </source>
</evidence>
<dbReference type="RefSeq" id="XP_016607285.1">
    <property type="nucleotide sequence ID" value="XM_016753709.1"/>
</dbReference>
<dbReference type="GO" id="GO:0061630">
    <property type="term" value="F:ubiquitin protein ligase activity"/>
    <property type="evidence" value="ECO:0007669"/>
    <property type="project" value="InterPro"/>
</dbReference>
<feature type="compositionally biased region" description="Polar residues" evidence="1">
    <location>
        <begin position="544"/>
        <end position="553"/>
    </location>
</feature>
<dbReference type="GO" id="GO:0006511">
    <property type="term" value="P:ubiquitin-dependent protein catabolic process"/>
    <property type="evidence" value="ECO:0007669"/>
    <property type="project" value="TreeGrafter"/>
</dbReference>
<dbReference type="Proteomes" id="UP000053201">
    <property type="component" value="Unassembled WGS sequence"/>
</dbReference>
<protein>
    <submittedName>
        <fullName evidence="2">Uncharacterized protein</fullName>
    </submittedName>
</protein>
<accession>A0A0L0HCH7</accession>
<organism evidence="2 3">
    <name type="scientific">Spizellomyces punctatus (strain DAOM BR117)</name>
    <dbReference type="NCBI Taxonomy" id="645134"/>
    <lineage>
        <taxon>Eukaryota</taxon>
        <taxon>Fungi</taxon>
        <taxon>Fungi incertae sedis</taxon>
        <taxon>Chytridiomycota</taxon>
        <taxon>Chytridiomycota incertae sedis</taxon>
        <taxon>Chytridiomycetes</taxon>
        <taxon>Spizellomycetales</taxon>
        <taxon>Spizellomycetaceae</taxon>
        <taxon>Spizellomyces</taxon>
    </lineage>
</organism>
<feature type="compositionally biased region" description="Basic and acidic residues" evidence="1">
    <location>
        <begin position="230"/>
        <end position="241"/>
    </location>
</feature>
<dbReference type="InterPro" id="IPR033489">
    <property type="entry name" value="RBBP6"/>
</dbReference>
<feature type="compositionally biased region" description="Basic and acidic residues" evidence="1">
    <location>
        <begin position="655"/>
        <end position="669"/>
    </location>
</feature>
<feature type="compositionally biased region" description="Basic residues" evidence="1">
    <location>
        <begin position="488"/>
        <end position="509"/>
    </location>
</feature>
<evidence type="ECO:0000256" key="1">
    <source>
        <dbReference type="SAM" id="MobiDB-lite"/>
    </source>
</evidence>